<accession>A0A3A9YXD4</accession>
<dbReference type="OrthoDB" id="4238566at2"/>
<dbReference type="RefSeq" id="WP_120680572.1">
    <property type="nucleotide sequence ID" value="NZ_RBAL01000009.1"/>
</dbReference>
<evidence type="ECO:0000313" key="2">
    <source>
        <dbReference type="Proteomes" id="UP000272474"/>
    </source>
</evidence>
<organism evidence="1 2">
    <name type="scientific">Streptomyces hoynatensis</name>
    <dbReference type="NCBI Taxonomy" id="1141874"/>
    <lineage>
        <taxon>Bacteria</taxon>
        <taxon>Bacillati</taxon>
        <taxon>Actinomycetota</taxon>
        <taxon>Actinomycetes</taxon>
        <taxon>Kitasatosporales</taxon>
        <taxon>Streptomycetaceae</taxon>
        <taxon>Streptomyces</taxon>
    </lineage>
</organism>
<sequence>MNDPLLMAVATPALPSREWGRQTLARRADEVRVWSGRSGALVTGAAVAECLSKAREALARSGWVARDRDRGLFAALWEGSSDPDALTAASTLLELLLEVRAEAPGLIRPDFEAWEARAGRTWPEVGELLAAAARFAREHGPQGGGGRG</sequence>
<dbReference type="EMBL" id="RBAL01000009">
    <property type="protein sequence ID" value="RKN40782.1"/>
    <property type="molecule type" value="Genomic_DNA"/>
</dbReference>
<name>A0A3A9YXD4_9ACTN</name>
<protein>
    <submittedName>
        <fullName evidence="1">Uncharacterized protein</fullName>
    </submittedName>
</protein>
<dbReference type="Proteomes" id="UP000272474">
    <property type="component" value="Unassembled WGS sequence"/>
</dbReference>
<reference evidence="1 2" key="1">
    <citation type="journal article" date="2014" name="Int. J. Syst. Evol. Microbiol.">
        <title>Streptomyces hoynatensis sp. nov., isolated from deep marine sediment.</title>
        <authorList>
            <person name="Veyisoglu A."/>
            <person name="Sahin N."/>
        </authorList>
    </citation>
    <scope>NUCLEOTIDE SEQUENCE [LARGE SCALE GENOMIC DNA]</scope>
    <source>
        <strain evidence="1 2">KCTC 29097</strain>
    </source>
</reference>
<evidence type="ECO:0000313" key="1">
    <source>
        <dbReference type="EMBL" id="RKN40782.1"/>
    </source>
</evidence>
<dbReference type="AlphaFoldDB" id="A0A3A9YXD4"/>
<keyword evidence="2" id="KW-1185">Reference proteome</keyword>
<proteinExistence type="predicted"/>
<gene>
    <name evidence="1" type="ORF">D7294_16980</name>
</gene>
<comment type="caution">
    <text evidence="1">The sequence shown here is derived from an EMBL/GenBank/DDBJ whole genome shotgun (WGS) entry which is preliminary data.</text>
</comment>